<keyword evidence="5" id="KW-0255">Endonuclease</keyword>
<dbReference type="InterPro" id="IPR036397">
    <property type="entry name" value="RNaseH_sf"/>
</dbReference>
<comment type="caution">
    <text evidence="10">The sequence shown here is derived from an EMBL/GenBank/DDBJ whole genome shotgun (WGS) entry which is preliminary data.</text>
</comment>
<dbReference type="PANTHER" id="PTHR37984">
    <property type="entry name" value="PROTEIN CBG26694"/>
    <property type="match status" value="1"/>
</dbReference>
<keyword evidence="3" id="KW-0548">Nucleotidyltransferase</keyword>
<dbReference type="SUPFAM" id="SSF53098">
    <property type="entry name" value="Ribonuclease H-like"/>
    <property type="match status" value="1"/>
</dbReference>
<dbReference type="FunFam" id="1.10.340.70:FF:000001">
    <property type="entry name" value="Retrovirus-related Pol polyprotein from transposon gypsy-like Protein"/>
    <property type="match status" value="1"/>
</dbReference>
<dbReference type="OrthoDB" id="6502059at2759"/>
<dbReference type="Proteomes" id="UP000288716">
    <property type="component" value="Unassembled WGS sequence"/>
</dbReference>
<keyword evidence="6" id="KW-0378">Hydrolase</keyword>
<dbReference type="EC" id="2.7.7.49" evidence="1"/>
<dbReference type="GO" id="GO:0016787">
    <property type="term" value="F:hydrolase activity"/>
    <property type="evidence" value="ECO:0007669"/>
    <property type="project" value="UniProtKB-KW"/>
</dbReference>
<sequence length="506" mass="58483">MVKNPPVLAHFKRGRETEVHVDASLSGFGGVLIQRDEENKERVIEFASRRVSETEMNLHSNDLECSAAHWLITIRFRIYLYGLDFFTLITDNWTVAHLNVKRTINRKYARWIIELQEFNFKVKHRKGSQNVVADALSRQFDSEVVAMAIVVTKDKRLQLLQQQDNECVSIMKIIQDTPRTKSERKTCEQFQKCNGILCHKADVNGRLKTRIVIPQSLRETVLELVHDRSGHGDYKRTYAKLAERYYWKGFSVDLKSYVSSCEVCQRMNAKTSKATGLMTSRKAPETPFEAVSVDHFGPLECINGFKYVIVLVEHTTRYMICKPQKSTKSAEFIRFMEEEVVTRFGSPLVLISDRGTCFTSFETYEYFEKNGITHSTSPPYFPESNGLAERAVKTIKDTIRRQLDGCANWKSQLNRTVYAINTIFNSSIGYAPFELLFGFKRRIDNELLIGSVVENISRIDQIEEMRRNRIQASSNLKKSQEKQEKTYNEKRSDANFEIGDKVLFTT</sequence>
<proteinExistence type="predicted"/>
<evidence type="ECO:0000256" key="2">
    <source>
        <dbReference type="ARBA" id="ARBA00022679"/>
    </source>
</evidence>
<dbReference type="PANTHER" id="PTHR37984:SF5">
    <property type="entry name" value="PROTEIN NYNRIN-LIKE"/>
    <property type="match status" value="1"/>
</dbReference>
<dbReference type="InterPro" id="IPR001584">
    <property type="entry name" value="Integrase_cat-core"/>
</dbReference>
<dbReference type="InterPro" id="IPR041588">
    <property type="entry name" value="Integrase_H2C2"/>
</dbReference>
<evidence type="ECO:0000313" key="11">
    <source>
        <dbReference type="Proteomes" id="UP000288716"/>
    </source>
</evidence>
<dbReference type="InterPro" id="IPR043502">
    <property type="entry name" value="DNA/RNA_pol_sf"/>
</dbReference>
<organism evidence="10 11">
    <name type="scientific">Leptotrombidium deliense</name>
    <dbReference type="NCBI Taxonomy" id="299467"/>
    <lineage>
        <taxon>Eukaryota</taxon>
        <taxon>Metazoa</taxon>
        <taxon>Ecdysozoa</taxon>
        <taxon>Arthropoda</taxon>
        <taxon>Chelicerata</taxon>
        <taxon>Arachnida</taxon>
        <taxon>Acari</taxon>
        <taxon>Acariformes</taxon>
        <taxon>Trombidiformes</taxon>
        <taxon>Prostigmata</taxon>
        <taxon>Anystina</taxon>
        <taxon>Parasitengona</taxon>
        <taxon>Trombiculoidea</taxon>
        <taxon>Trombiculidae</taxon>
        <taxon>Leptotrombidium</taxon>
    </lineage>
</organism>
<dbReference type="InterPro" id="IPR041373">
    <property type="entry name" value="RT_RNaseH"/>
</dbReference>
<evidence type="ECO:0000256" key="8">
    <source>
        <dbReference type="SAM" id="MobiDB-lite"/>
    </source>
</evidence>
<dbReference type="VEuPathDB" id="VectorBase:LDEU010796"/>
<evidence type="ECO:0000256" key="4">
    <source>
        <dbReference type="ARBA" id="ARBA00022722"/>
    </source>
</evidence>
<dbReference type="Pfam" id="PF17921">
    <property type="entry name" value="Integrase_H2C2"/>
    <property type="match status" value="1"/>
</dbReference>
<keyword evidence="7" id="KW-0695">RNA-directed DNA polymerase</keyword>
<feature type="domain" description="Integrase catalytic" evidence="9">
    <location>
        <begin position="283"/>
        <end position="440"/>
    </location>
</feature>
<dbReference type="Gene3D" id="3.30.420.10">
    <property type="entry name" value="Ribonuclease H-like superfamily/Ribonuclease H"/>
    <property type="match status" value="1"/>
</dbReference>
<dbReference type="GO" id="GO:0042575">
    <property type="term" value="C:DNA polymerase complex"/>
    <property type="evidence" value="ECO:0007669"/>
    <property type="project" value="UniProtKB-ARBA"/>
</dbReference>
<dbReference type="InterPro" id="IPR012337">
    <property type="entry name" value="RNaseH-like_sf"/>
</dbReference>
<evidence type="ECO:0000256" key="5">
    <source>
        <dbReference type="ARBA" id="ARBA00022759"/>
    </source>
</evidence>
<dbReference type="EMBL" id="NCKV01013082">
    <property type="protein sequence ID" value="RWS21244.1"/>
    <property type="molecule type" value="Genomic_DNA"/>
</dbReference>
<dbReference type="GO" id="GO:0015074">
    <property type="term" value="P:DNA integration"/>
    <property type="evidence" value="ECO:0007669"/>
    <property type="project" value="InterPro"/>
</dbReference>
<keyword evidence="2" id="KW-0808">Transferase</keyword>
<keyword evidence="4" id="KW-0540">Nuclease</keyword>
<evidence type="ECO:0000256" key="6">
    <source>
        <dbReference type="ARBA" id="ARBA00022801"/>
    </source>
</evidence>
<dbReference type="PROSITE" id="PS50994">
    <property type="entry name" value="INTEGRASE"/>
    <property type="match status" value="1"/>
</dbReference>
<dbReference type="GO" id="GO:0004519">
    <property type="term" value="F:endonuclease activity"/>
    <property type="evidence" value="ECO:0007669"/>
    <property type="project" value="UniProtKB-KW"/>
</dbReference>
<accession>A0A443S171</accession>
<dbReference type="Pfam" id="PF00665">
    <property type="entry name" value="rve"/>
    <property type="match status" value="1"/>
</dbReference>
<feature type="compositionally biased region" description="Basic and acidic residues" evidence="8">
    <location>
        <begin position="478"/>
        <end position="490"/>
    </location>
</feature>
<name>A0A443S171_9ACAR</name>
<keyword evidence="11" id="KW-1185">Reference proteome</keyword>
<evidence type="ECO:0000313" key="10">
    <source>
        <dbReference type="EMBL" id="RWS21244.1"/>
    </source>
</evidence>
<feature type="region of interest" description="Disordered" evidence="8">
    <location>
        <begin position="471"/>
        <end position="490"/>
    </location>
</feature>
<dbReference type="SUPFAM" id="SSF56672">
    <property type="entry name" value="DNA/RNA polymerases"/>
    <property type="match status" value="1"/>
</dbReference>
<protein>
    <recommendedName>
        <fullName evidence="1">RNA-directed DNA polymerase</fullName>
        <ecNumber evidence="1">2.7.7.49</ecNumber>
    </recommendedName>
</protein>
<dbReference type="STRING" id="299467.A0A443S171"/>
<dbReference type="Pfam" id="PF17917">
    <property type="entry name" value="RT_RNaseH"/>
    <property type="match status" value="1"/>
</dbReference>
<dbReference type="AlphaFoldDB" id="A0A443S171"/>
<gene>
    <name evidence="10" type="ORF">B4U80_09163</name>
</gene>
<dbReference type="CDD" id="cd09274">
    <property type="entry name" value="RNase_HI_RT_Ty3"/>
    <property type="match status" value="1"/>
</dbReference>
<dbReference type="InterPro" id="IPR050951">
    <property type="entry name" value="Retrovirus_Pol_polyprotein"/>
</dbReference>
<dbReference type="Gene3D" id="1.10.340.70">
    <property type="match status" value="1"/>
</dbReference>
<dbReference type="GO" id="GO:0003676">
    <property type="term" value="F:nucleic acid binding"/>
    <property type="evidence" value="ECO:0007669"/>
    <property type="project" value="InterPro"/>
</dbReference>
<reference evidence="10 11" key="1">
    <citation type="journal article" date="2018" name="Gigascience">
        <title>Genomes of trombidid mites reveal novel predicted allergens and laterally-transferred genes associated with secondary metabolism.</title>
        <authorList>
            <person name="Dong X."/>
            <person name="Chaisiri K."/>
            <person name="Xia D."/>
            <person name="Armstrong S.D."/>
            <person name="Fang Y."/>
            <person name="Donnelly M.J."/>
            <person name="Kadowaki T."/>
            <person name="McGarry J.W."/>
            <person name="Darby A.C."/>
            <person name="Makepeace B.L."/>
        </authorList>
    </citation>
    <scope>NUCLEOTIDE SEQUENCE [LARGE SCALE GENOMIC DNA]</scope>
    <source>
        <strain evidence="10">UoL-UT</strain>
    </source>
</reference>
<dbReference type="GO" id="GO:0003964">
    <property type="term" value="F:RNA-directed DNA polymerase activity"/>
    <property type="evidence" value="ECO:0007669"/>
    <property type="project" value="UniProtKB-KW"/>
</dbReference>
<evidence type="ECO:0000256" key="1">
    <source>
        <dbReference type="ARBA" id="ARBA00012493"/>
    </source>
</evidence>
<evidence type="ECO:0000259" key="9">
    <source>
        <dbReference type="PROSITE" id="PS50994"/>
    </source>
</evidence>
<evidence type="ECO:0000256" key="3">
    <source>
        <dbReference type="ARBA" id="ARBA00022695"/>
    </source>
</evidence>
<evidence type="ECO:0000256" key="7">
    <source>
        <dbReference type="ARBA" id="ARBA00022918"/>
    </source>
</evidence>